<evidence type="ECO:0000256" key="8">
    <source>
        <dbReference type="PIRSR" id="PIRSR609451-50"/>
    </source>
</evidence>
<evidence type="ECO:0000256" key="7">
    <source>
        <dbReference type="ARBA" id="ARBA00023002"/>
    </source>
</evidence>
<comment type="subcellular location">
    <subcellularLocation>
        <location evidence="1">Periplasm</location>
    </subcellularLocation>
</comment>
<comment type="similarity">
    <text evidence="2">Belongs to the aromatic amine dehydrogenase heavy chain family.</text>
</comment>
<evidence type="ECO:0000256" key="9">
    <source>
        <dbReference type="SAM" id="SignalP"/>
    </source>
</evidence>
<dbReference type="AlphaFoldDB" id="A0A1M4MXS9"/>
<organism evidence="10 11">
    <name type="scientific">Donghicola eburneus</name>
    <dbReference type="NCBI Taxonomy" id="393278"/>
    <lineage>
        <taxon>Bacteria</taxon>
        <taxon>Pseudomonadati</taxon>
        <taxon>Pseudomonadota</taxon>
        <taxon>Alphaproteobacteria</taxon>
        <taxon>Rhodobacterales</taxon>
        <taxon>Roseobacteraceae</taxon>
        <taxon>Donghicola</taxon>
    </lineage>
</organism>
<dbReference type="RefSeq" id="WP_072706015.1">
    <property type="nucleotide sequence ID" value="NZ_FMJB01000046.1"/>
</dbReference>
<gene>
    <name evidence="10" type="primary">mauB</name>
    <name evidence="10" type="ORF">KARMA_1577</name>
</gene>
<sequence length="379" mass="40326">MKYSTAMALALMALAAPAVAQEAIEPETLTVKETIDPGHNVFVMDQAWAGPSSVYVVGSDELTMKGNVGPGTVGQMTLNAAGDTLFTSSVYMERYTFGDLTAVVQEWDVQTLKLKREIEVSNKMAQVESQPGLLTFVSGEDYLLAQNATPATSLSLVDLAAGEQIAEIPIPGCWLAIPATEGMKFSTICGDGTLKSFTFEADGTYSEPASSEKIFDVDDDALFSNPTRVGENLVFVSFTGNLYVVDDSGESAVLLDKFSITEGTLGGWAPSGSELIAYHAPSDTAFVLMHSGKYDGSHKNAAEEIWAVNMTSKTVVGRGHAHHENGLAVTQTEAPIIFAASEEGALVKYDVTLGDEVTFEMAGEFEGLAGFPTLIKLDQ</sequence>
<keyword evidence="5" id="KW-0574">Periplasm</keyword>
<feature type="chain" id="PRO_5009906595" evidence="9">
    <location>
        <begin position="21"/>
        <end position="379"/>
    </location>
</feature>
<keyword evidence="3" id="KW-0813">Transport</keyword>
<evidence type="ECO:0000256" key="3">
    <source>
        <dbReference type="ARBA" id="ARBA00022448"/>
    </source>
</evidence>
<dbReference type="InterPro" id="IPR011044">
    <property type="entry name" value="Quino_amine_DH_bsu"/>
</dbReference>
<proteinExistence type="inferred from homology"/>
<keyword evidence="6" id="KW-0249">Electron transport</keyword>
<dbReference type="Pfam" id="PF06433">
    <property type="entry name" value="Me-amine-dh_H"/>
    <property type="match status" value="1"/>
</dbReference>
<accession>A0A1M4MXS9</accession>
<feature type="disulfide bond" evidence="8">
    <location>
        <begin position="173"/>
        <end position="189"/>
    </location>
</feature>
<keyword evidence="8" id="KW-1015">Disulfide bond</keyword>
<dbReference type="InterPro" id="IPR015943">
    <property type="entry name" value="WD40/YVTN_repeat-like_dom_sf"/>
</dbReference>
<protein>
    <submittedName>
        <fullName evidence="10">MADH heavy chain</fullName>
    </submittedName>
</protein>
<keyword evidence="4 9" id="KW-0732">Signal</keyword>
<reference evidence="11" key="1">
    <citation type="submission" date="2016-09" db="EMBL/GenBank/DDBJ databases">
        <authorList>
            <person name="Wibberg D."/>
        </authorList>
    </citation>
    <scope>NUCLEOTIDE SEQUENCE [LARGE SCALE GENOMIC DNA]</scope>
</reference>
<dbReference type="EMBL" id="FMJB01000046">
    <property type="protein sequence ID" value="SCM67379.1"/>
    <property type="molecule type" value="Genomic_DNA"/>
</dbReference>
<dbReference type="Gene3D" id="2.130.10.10">
    <property type="entry name" value="YVTN repeat-like/Quinoprotein amine dehydrogenase"/>
    <property type="match status" value="1"/>
</dbReference>
<name>A0A1M4MXS9_9RHOB</name>
<dbReference type="GO" id="GO:0030058">
    <property type="term" value="F:aliphatic amine dehydrogenase activity"/>
    <property type="evidence" value="ECO:0007669"/>
    <property type="project" value="InterPro"/>
</dbReference>
<feature type="signal peptide" evidence="9">
    <location>
        <begin position="1"/>
        <end position="20"/>
    </location>
</feature>
<dbReference type="GO" id="GO:0042597">
    <property type="term" value="C:periplasmic space"/>
    <property type="evidence" value="ECO:0007669"/>
    <property type="project" value="UniProtKB-SubCell"/>
</dbReference>
<evidence type="ECO:0000256" key="5">
    <source>
        <dbReference type="ARBA" id="ARBA00022764"/>
    </source>
</evidence>
<dbReference type="Proteomes" id="UP000184085">
    <property type="component" value="Unassembled WGS sequence"/>
</dbReference>
<keyword evidence="11" id="KW-1185">Reference proteome</keyword>
<evidence type="ECO:0000313" key="10">
    <source>
        <dbReference type="EMBL" id="SCM67379.1"/>
    </source>
</evidence>
<evidence type="ECO:0000256" key="2">
    <source>
        <dbReference type="ARBA" id="ARBA00010548"/>
    </source>
</evidence>
<keyword evidence="7" id="KW-0560">Oxidoreductase</keyword>
<dbReference type="InterPro" id="IPR009451">
    <property type="entry name" value="Metamine_DH_Hvc"/>
</dbReference>
<evidence type="ECO:0000256" key="4">
    <source>
        <dbReference type="ARBA" id="ARBA00022729"/>
    </source>
</evidence>
<evidence type="ECO:0000256" key="1">
    <source>
        <dbReference type="ARBA" id="ARBA00004418"/>
    </source>
</evidence>
<evidence type="ECO:0000256" key="6">
    <source>
        <dbReference type="ARBA" id="ARBA00022982"/>
    </source>
</evidence>
<evidence type="ECO:0000313" key="11">
    <source>
        <dbReference type="Proteomes" id="UP000184085"/>
    </source>
</evidence>
<dbReference type="SUPFAM" id="SSF50969">
    <property type="entry name" value="YVTN repeat-like/Quinoprotein amine dehydrogenase"/>
    <property type="match status" value="1"/>
</dbReference>